<feature type="chain" id="PRO_5038039266" evidence="1">
    <location>
        <begin position="32"/>
        <end position="365"/>
    </location>
</feature>
<dbReference type="GO" id="GO:0006508">
    <property type="term" value="P:proteolysis"/>
    <property type="evidence" value="ECO:0007669"/>
    <property type="project" value="UniProtKB-KW"/>
</dbReference>
<dbReference type="Pfam" id="PF00089">
    <property type="entry name" value="Trypsin"/>
    <property type="match status" value="1"/>
</dbReference>
<accession>A0A941HVN0</accession>
<evidence type="ECO:0000256" key="1">
    <source>
        <dbReference type="SAM" id="SignalP"/>
    </source>
</evidence>
<dbReference type="Gene3D" id="2.40.10.10">
    <property type="entry name" value="Trypsin-like serine proteases"/>
    <property type="match status" value="1"/>
</dbReference>
<dbReference type="GO" id="GO:0004252">
    <property type="term" value="F:serine-type endopeptidase activity"/>
    <property type="evidence" value="ECO:0007669"/>
    <property type="project" value="InterPro"/>
</dbReference>
<dbReference type="InterPro" id="IPR009003">
    <property type="entry name" value="Peptidase_S1_PA"/>
</dbReference>
<dbReference type="InterPro" id="IPR001254">
    <property type="entry name" value="Trypsin_dom"/>
</dbReference>
<keyword evidence="1" id="KW-0732">Signal</keyword>
<proteinExistence type="predicted"/>
<dbReference type="AlphaFoldDB" id="A0A941HVN0"/>
<sequence>MPQSSGLRPKVRGLVGLTFAIILGLAAPAQAQPQPAPGVARVGPPISLPEAGLNAPLWVPRKPPDPNRKLTFRSLPLRFGTSSIQLSNGEEVVDLRDWAAVAVTDVDSEESCTLTLVGPAVVLLAAHCVDAGYPPGTSGEGTIGGKVVFGSQGAYQLRHCGMPAAYKQWTASPVGAPRSSADYALCELDHKVSGVAPESIRYTASVAVGVKIRLMGSGCIDLGISDTGDYIWKDGKRLLRMGYDSVEATGISLLPTQPGLYLRTLSSGSKEPVLCFGDSGGPVTLDVASGGRRVVAVNSGVGATNTATPKAPAFYSYLSPLAAADFQAFLLEWAGPATPDPLHPAPAVRIICGYNRPAGIQGCRS</sequence>
<evidence type="ECO:0000313" key="3">
    <source>
        <dbReference type="EMBL" id="MBR7619969.1"/>
    </source>
</evidence>
<dbReference type="Proteomes" id="UP000622580">
    <property type="component" value="Unassembled WGS sequence"/>
</dbReference>
<reference evidence="3" key="1">
    <citation type="submission" date="2021-04" db="EMBL/GenBank/DDBJ databases">
        <title>Draft genome assembly of strain Phenylobacterium sp. 20VBR1 using MiniION and Illumina platforms.</title>
        <authorList>
            <person name="Thomas F.A."/>
            <person name="Krishnan K.P."/>
            <person name="Sinha R.K."/>
        </authorList>
    </citation>
    <scope>NUCLEOTIDE SEQUENCE</scope>
    <source>
        <strain evidence="3">20VBR1</strain>
    </source>
</reference>
<keyword evidence="4" id="KW-1185">Reference proteome</keyword>
<name>A0A941HVN0_9CAUL</name>
<dbReference type="RefSeq" id="WP_215340601.1">
    <property type="nucleotide sequence ID" value="NZ_JAGSGD010000001.1"/>
</dbReference>
<evidence type="ECO:0000259" key="2">
    <source>
        <dbReference type="PROSITE" id="PS50240"/>
    </source>
</evidence>
<dbReference type="EMBL" id="JAGSGD010000001">
    <property type="protein sequence ID" value="MBR7619969.1"/>
    <property type="molecule type" value="Genomic_DNA"/>
</dbReference>
<evidence type="ECO:0000313" key="4">
    <source>
        <dbReference type="Proteomes" id="UP000622580"/>
    </source>
</evidence>
<organism evidence="3 4">
    <name type="scientific">Phenylobacterium glaciei</name>
    <dbReference type="NCBI Taxonomy" id="2803784"/>
    <lineage>
        <taxon>Bacteria</taxon>
        <taxon>Pseudomonadati</taxon>
        <taxon>Pseudomonadota</taxon>
        <taxon>Alphaproteobacteria</taxon>
        <taxon>Caulobacterales</taxon>
        <taxon>Caulobacteraceae</taxon>
        <taxon>Phenylobacterium</taxon>
    </lineage>
</organism>
<dbReference type="EC" id="3.4.21.-" evidence="3"/>
<dbReference type="PROSITE" id="PS50240">
    <property type="entry name" value="TRYPSIN_DOM"/>
    <property type="match status" value="1"/>
</dbReference>
<comment type="caution">
    <text evidence="3">The sequence shown here is derived from an EMBL/GenBank/DDBJ whole genome shotgun (WGS) entry which is preliminary data.</text>
</comment>
<keyword evidence="3" id="KW-0645">Protease</keyword>
<protein>
    <submittedName>
        <fullName evidence="3">Trypsin-like serine protease</fullName>
        <ecNumber evidence="3">3.4.21.-</ecNumber>
    </submittedName>
</protein>
<dbReference type="InterPro" id="IPR043504">
    <property type="entry name" value="Peptidase_S1_PA_chymotrypsin"/>
</dbReference>
<feature type="signal peptide" evidence="1">
    <location>
        <begin position="1"/>
        <end position="31"/>
    </location>
</feature>
<gene>
    <name evidence="3" type="ORF">JKL49_11265</name>
</gene>
<dbReference type="SUPFAM" id="SSF50494">
    <property type="entry name" value="Trypsin-like serine proteases"/>
    <property type="match status" value="1"/>
</dbReference>
<feature type="domain" description="Peptidase S1" evidence="2">
    <location>
        <begin position="86"/>
        <end position="339"/>
    </location>
</feature>
<keyword evidence="3" id="KW-0378">Hydrolase</keyword>